<dbReference type="PANTHER" id="PTHR13803:SF4">
    <property type="entry name" value="SECRETORY 24CD, ISOFORM C"/>
    <property type="match status" value="1"/>
</dbReference>
<dbReference type="InterPro" id="IPR029006">
    <property type="entry name" value="ADF-H/Gelsolin-like_dom_sf"/>
</dbReference>
<evidence type="ECO:0000256" key="2">
    <source>
        <dbReference type="ARBA" id="ARBA00004397"/>
    </source>
</evidence>
<proteinExistence type="inferred from homology"/>
<dbReference type="GO" id="GO:0005789">
    <property type="term" value="C:endoplasmic reticulum membrane"/>
    <property type="evidence" value="ECO:0007669"/>
    <property type="project" value="UniProtKB-SubCell"/>
</dbReference>
<gene>
    <name evidence="13" type="ORF">ACAOBT_LOCUS19674</name>
</gene>
<dbReference type="InterPro" id="IPR006896">
    <property type="entry name" value="Sec23/24_trunk_dom"/>
</dbReference>
<dbReference type="SUPFAM" id="SSF82754">
    <property type="entry name" value="C-terminal, gelsolin-like domain of Sec23/24"/>
    <property type="match status" value="1"/>
</dbReference>
<feature type="compositionally biased region" description="Pro residues" evidence="7">
    <location>
        <begin position="429"/>
        <end position="438"/>
    </location>
</feature>
<evidence type="ECO:0000259" key="9">
    <source>
        <dbReference type="Pfam" id="PF04810"/>
    </source>
</evidence>
<dbReference type="InterPro" id="IPR050550">
    <property type="entry name" value="SEC23_SEC24_subfamily"/>
</dbReference>
<dbReference type="Gene3D" id="3.40.50.410">
    <property type="entry name" value="von Willebrand factor, type A domain"/>
    <property type="match status" value="1"/>
</dbReference>
<feature type="domain" description="Gelsolin-like" evidence="8">
    <location>
        <begin position="1215"/>
        <end position="1279"/>
    </location>
</feature>
<feature type="compositionally biased region" description="Polar residues" evidence="7">
    <location>
        <begin position="189"/>
        <end position="211"/>
    </location>
</feature>
<feature type="compositionally biased region" description="Polar residues" evidence="7">
    <location>
        <begin position="17"/>
        <end position="36"/>
    </location>
</feature>
<dbReference type="SUPFAM" id="SSF53300">
    <property type="entry name" value="vWA-like"/>
    <property type="match status" value="1"/>
</dbReference>
<feature type="domain" description="Sec23/Sec24 beta-sandwich" evidence="12">
    <location>
        <begin position="995"/>
        <end position="1076"/>
    </location>
</feature>
<keyword evidence="14" id="KW-1185">Reference proteome</keyword>
<evidence type="ECO:0000256" key="6">
    <source>
        <dbReference type="ARBA" id="ARBA00023329"/>
    </source>
</evidence>
<evidence type="ECO:0000313" key="14">
    <source>
        <dbReference type="Proteomes" id="UP001152888"/>
    </source>
</evidence>
<dbReference type="InterPro" id="IPR007123">
    <property type="entry name" value="Gelsolin-like_dom"/>
</dbReference>
<feature type="compositionally biased region" description="Polar residues" evidence="7">
    <location>
        <begin position="121"/>
        <end position="181"/>
    </location>
</feature>
<dbReference type="SUPFAM" id="SSF82919">
    <property type="entry name" value="Zn-finger domain of Sec23/24"/>
    <property type="match status" value="1"/>
</dbReference>
<dbReference type="SUPFAM" id="SSF81995">
    <property type="entry name" value="beta-sandwich domain of Sec23/24"/>
    <property type="match status" value="1"/>
</dbReference>
<feature type="compositionally biased region" description="Gly residues" evidence="7">
    <location>
        <begin position="527"/>
        <end position="547"/>
    </location>
</feature>
<comment type="caution">
    <text evidence="13">The sequence shown here is derived from an EMBL/GenBank/DDBJ whole genome shotgun (WGS) entry which is preliminary data.</text>
</comment>
<dbReference type="InterPro" id="IPR012990">
    <property type="entry name" value="Beta-sandwich_Sec23_24"/>
</dbReference>
<feature type="compositionally biased region" description="Polar residues" evidence="7">
    <location>
        <begin position="243"/>
        <end position="288"/>
    </location>
</feature>
<keyword evidence="4" id="KW-0813">Transport</keyword>
<feature type="compositionally biased region" description="Low complexity" evidence="7">
    <location>
        <begin position="410"/>
        <end position="428"/>
    </location>
</feature>
<dbReference type="InterPro" id="IPR036465">
    <property type="entry name" value="vWFA_dom_sf"/>
</dbReference>
<dbReference type="Proteomes" id="UP001152888">
    <property type="component" value="Unassembled WGS sequence"/>
</dbReference>
<dbReference type="GO" id="GO:0008270">
    <property type="term" value="F:zinc ion binding"/>
    <property type="evidence" value="ECO:0007669"/>
    <property type="project" value="InterPro"/>
</dbReference>
<reference evidence="13" key="1">
    <citation type="submission" date="2022-03" db="EMBL/GenBank/DDBJ databases">
        <authorList>
            <person name="Sayadi A."/>
        </authorList>
    </citation>
    <scope>NUCLEOTIDE SEQUENCE</scope>
</reference>
<dbReference type="GO" id="GO:0090110">
    <property type="term" value="P:COPII-coated vesicle cargo loading"/>
    <property type="evidence" value="ECO:0007669"/>
    <property type="project" value="TreeGrafter"/>
</dbReference>
<feature type="compositionally biased region" description="Polar residues" evidence="7">
    <location>
        <begin position="465"/>
        <end position="476"/>
    </location>
</feature>
<dbReference type="PANTHER" id="PTHR13803">
    <property type="entry name" value="SEC24-RELATED PROTEIN"/>
    <property type="match status" value="1"/>
</dbReference>
<feature type="compositionally biased region" description="Low complexity" evidence="7">
    <location>
        <begin position="293"/>
        <end position="335"/>
    </location>
</feature>
<organism evidence="13 14">
    <name type="scientific">Acanthoscelides obtectus</name>
    <name type="common">Bean weevil</name>
    <name type="synonym">Bruchus obtectus</name>
    <dbReference type="NCBI Taxonomy" id="200917"/>
    <lineage>
        <taxon>Eukaryota</taxon>
        <taxon>Metazoa</taxon>
        <taxon>Ecdysozoa</taxon>
        <taxon>Arthropoda</taxon>
        <taxon>Hexapoda</taxon>
        <taxon>Insecta</taxon>
        <taxon>Pterygota</taxon>
        <taxon>Neoptera</taxon>
        <taxon>Endopterygota</taxon>
        <taxon>Coleoptera</taxon>
        <taxon>Polyphaga</taxon>
        <taxon>Cucujiformia</taxon>
        <taxon>Chrysomeloidea</taxon>
        <taxon>Chrysomelidae</taxon>
        <taxon>Bruchinae</taxon>
        <taxon>Bruchini</taxon>
        <taxon>Acanthoscelides</taxon>
    </lineage>
</organism>
<feature type="domain" description="Zinc finger Sec23/Sec24-type" evidence="9">
    <location>
        <begin position="669"/>
        <end position="707"/>
    </location>
</feature>
<dbReference type="InterPro" id="IPR041742">
    <property type="entry name" value="Sec24-like_trunk_dom"/>
</dbReference>
<dbReference type="InterPro" id="IPR036175">
    <property type="entry name" value="Sec23/24_helical_dom_sf"/>
</dbReference>
<evidence type="ECO:0000256" key="5">
    <source>
        <dbReference type="ARBA" id="ARBA00022927"/>
    </source>
</evidence>
<dbReference type="SUPFAM" id="SSF81811">
    <property type="entry name" value="Helical domain of Sec23/24"/>
    <property type="match status" value="1"/>
</dbReference>
<dbReference type="FunFam" id="3.40.50.410:FF:000020">
    <property type="entry name" value="protein transport protein Sec24D isoform X1"/>
    <property type="match status" value="1"/>
</dbReference>
<feature type="compositionally biased region" description="Low complexity" evidence="7">
    <location>
        <begin position="375"/>
        <end position="389"/>
    </location>
</feature>
<dbReference type="Pfam" id="PF00626">
    <property type="entry name" value="Gelsolin"/>
    <property type="match status" value="1"/>
</dbReference>
<feature type="compositionally biased region" description="Low complexity" evidence="7">
    <location>
        <begin position="549"/>
        <end position="565"/>
    </location>
</feature>
<comment type="subcellular location">
    <subcellularLocation>
        <location evidence="1">Cytoplasmic vesicle</location>
        <location evidence="1">COPII-coated vesicle membrane</location>
        <topology evidence="1">Peripheral membrane protein</topology>
        <orientation evidence="1">Cytoplasmic side</orientation>
    </subcellularLocation>
    <subcellularLocation>
        <location evidence="2">Endoplasmic reticulum membrane</location>
        <topology evidence="2">Peripheral membrane protein</topology>
        <orientation evidence="2">Cytoplasmic side</orientation>
    </subcellularLocation>
</comment>
<feature type="compositionally biased region" description="Pro residues" evidence="7">
    <location>
        <begin position="53"/>
        <end position="68"/>
    </location>
</feature>
<accession>A0A9P0L8N0</accession>
<evidence type="ECO:0000259" key="10">
    <source>
        <dbReference type="Pfam" id="PF04811"/>
    </source>
</evidence>
<dbReference type="InterPro" id="IPR006895">
    <property type="entry name" value="Znf_Sec23_Sec24"/>
</dbReference>
<feature type="domain" description="Sec23/Sec24 trunk" evidence="10">
    <location>
        <begin position="746"/>
        <end position="987"/>
    </location>
</feature>
<evidence type="ECO:0000256" key="1">
    <source>
        <dbReference type="ARBA" id="ARBA00004299"/>
    </source>
</evidence>
<evidence type="ECO:0000259" key="11">
    <source>
        <dbReference type="Pfam" id="PF04815"/>
    </source>
</evidence>
<protein>
    <recommendedName>
        <fullName evidence="15">Protein transport protein Sec24C</fullName>
    </recommendedName>
</protein>
<feature type="compositionally biased region" description="Polar residues" evidence="7">
    <location>
        <begin position="576"/>
        <end position="588"/>
    </location>
</feature>
<dbReference type="GO" id="GO:0070971">
    <property type="term" value="C:endoplasmic reticulum exit site"/>
    <property type="evidence" value="ECO:0007669"/>
    <property type="project" value="TreeGrafter"/>
</dbReference>
<dbReference type="Gene3D" id="3.40.20.10">
    <property type="entry name" value="Severin"/>
    <property type="match status" value="1"/>
</dbReference>
<dbReference type="Pfam" id="PF04810">
    <property type="entry name" value="zf-Sec23_Sec24"/>
    <property type="match status" value="1"/>
</dbReference>
<dbReference type="Pfam" id="PF08033">
    <property type="entry name" value="Sec23_BS"/>
    <property type="match status" value="1"/>
</dbReference>
<sequence>MNPQYLPPQQFGGPQVYPSSRSSPGTLPQSGQNFQNIPLGPSKPGLPPMSVGGPPPTSNAGQFPPPRSIPSGQLPPSQDPTSFNSENASLNFTNGAQQFQNGFPAVSQASRPPLMPGNLQRPPSNQPPVSHSESMPPQNQLGPLLTSQGPTGMPPQNSQLRDSSPHSVQNQQHPNVSTPSGVPQHHAPPTSQSQGPPSMDKTQSPQGQNRPPSAGLPAGQIQGPPVGQPPYGNQSKPGDPPQLGQNAKGPTQQPFGGPPVNQNEPSLTGPPTGQNHPTNGPPTSQNQPFGVYNQNQNQPMQQAPMGPNQPPMGQNIPPMGQNLPPMGQNQPPMNQFSPPGPLNAMSGSMQGSMVGAPKPFQPPVPGPPMPGQLIQGPGSMPGQSMQGPGSMPPMPGQQMQGPGSMPPMPGQHMQGPGSVPGQGHMPPMQGQPPMPGQPSMPGQSQYGQGSVQRGQQMRPPMPGQYNPSQITNQMQGMSLGGQQRYPGMQATKPPINGEMGPPHMPPAGAQSRGPPPGPGYPPMPGQGPMGGQQGPPGPMGGPQGPMGGYPPQQGGYMQQQQQQQQARRLDPDQMPSPIQVTQDDQQTRSGVFVTNQTGLVPPLVTTNFVVQDQGNASPRFIRSTMYNIPINQDIIKQTAVPFSLVISPMARTIEDEYPPPIVNFGELGPVRCVRCKAYMCPYMQFIDSGRRFQCLFCKATTDLPTEYFQHLDHTGQRIDRFERPELILGAYEFVATADYCRNNVLPKPPAVIFIIDVSYNSVKSGLVHLLCSQMKEIIQNLPVDQGHEKSNMKVGFITYNSSVHFYNIKGTLAAPQMLVVGDVQEMFMPLLDGFLSTPEESEAIIDALMEQIPSMFADTRETETVLLPAIQAGLEALKASECAGKLLVFHTTLPTAEAPGKLKNRDDRKLLGTDKEKTILTPQTQAYNQLGQDCVAAGCSVDLFVVNNSYIDVATVGQVSRLTGGEVFKYTYFQADLDGDRLVNDVVMDINRPIAFDAIMRVRTSTGVRPTDFYGHFYMSNTTDMELAAIDCDKAVGIEIKHDDKLTEEENVYVQAALLYTSCSGQRRLRILNLSFKSCSQMADLYRSCELDTLINYISKQAVYKLLDSNPKAVKEAIVSRSAQILAAYRKNCASPSSAGQLILPECMKLLPLYVNCLLRSDALSGGSDMTVDDRSFVMMAVMTMDVPSSLNYFYPRLMPLHDLEPPTGDGPVTIPAPIRCTYEKIGDQGVYLLENGIHMFLWFGLGVNPEFIQKLFGAPSAIQVNLEAGLPELENPLNIAVRSIIEEVRIQRHRCMRLTLVRQREKLEPVFKHFLAEDRGTDGSPSYVDFLCHLHKEIRALLS</sequence>
<evidence type="ECO:0000259" key="8">
    <source>
        <dbReference type="Pfam" id="PF00626"/>
    </source>
</evidence>
<evidence type="ECO:0000313" key="13">
    <source>
        <dbReference type="EMBL" id="CAH1990452.1"/>
    </source>
</evidence>
<keyword evidence="6" id="KW-0968">Cytoplasmic vesicle</keyword>
<dbReference type="OrthoDB" id="49016at2759"/>
<dbReference type="Gene3D" id="2.30.30.380">
    <property type="entry name" value="Zn-finger domain of Sec23/24"/>
    <property type="match status" value="1"/>
</dbReference>
<dbReference type="Gene3D" id="2.60.40.1670">
    <property type="entry name" value="beta-sandwich domain of Sec23/24"/>
    <property type="match status" value="1"/>
</dbReference>
<evidence type="ECO:0000259" key="12">
    <source>
        <dbReference type="Pfam" id="PF08033"/>
    </source>
</evidence>
<dbReference type="Pfam" id="PF04811">
    <property type="entry name" value="Sec23_trunk"/>
    <property type="match status" value="1"/>
</dbReference>
<feature type="region of interest" description="Disordered" evidence="7">
    <location>
        <begin position="1"/>
        <end position="588"/>
    </location>
</feature>
<feature type="domain" description="Sec23/Sec24 helical" evidence="11">
    <location>
        <begin position="1091"/>
        <end position="1191"/>
    </location>
</feature>
<dbReference type="Pfam" id="PF04815">
    <property type="entry name" value="Sec23_helical"/>
    <property type="match status" value="1"/>
</dbReference>
<name>A0A9P0L8N0_ACAOB</name>
<dbReference type="Gene3D" id="1.20.120.730">
    <property type="entry name" value="Sec23/Sec24 helical domain"/>
    <property type="match status" value="1"/>
</dbReference>
<dbReference type="GO" id="GO:0000149">
    <property type="term" value="F:SNARE binding"/>
    <property type="evidence" value="ECO:0007669"/>
    <property type="project" value="TreeGrafter"/>
</dbReference>
<evidence type="ECO:0000256" key="3">
    <source>
        <dbReference type="ARBA" id="ARBA00008334"/>
    </source>
</evidence>
<dbReference type="GO" id="GO:0006886">
    <property type="term" value="P:intracellular protein transport"/>
    <property type="evidence" value="ECO:0007669"/>
    <property type="project" value="InterPro"/>
</dbReference>
<evidence type="ECO:0000256" key="4">
    <source>
        <dbReference type="ARBA" id="ARBA00022448"/>
    </source>
</evidence>
<comment type="similarity">
    <text evidence="3">Belongs to the SEC23/SEC24 family. SEC24 subfamily.</text>
</comment>
<feature type="compositionally biased region" description="Low complexity" evidence="7">
    <location>
        <begin position="219"/>
        <end position="234"/>
    </location>
</feature>
<evidence type="ECO:0008006" key="15">
    <source>
        <dbReference type="Google" id="ProtNLM"/>
    </source>
</evidence>
<dbReference type="InterPro" id="IPR036174">
    <property type="entry name" value="Znf_Sec23_Sec24_sf"/>
</dbReference>
<dbReference type="InterPro" id="IPR006900">
    <property type="entry name" value="Sec23/24_helical_dom"/>
</dbReference>
<dbReference type="InterPro" id="IPR036180">
    <property type="entry name" value="Gelsolin-like_dom_sf"/>
</dbReference>
<feature type="compositionally biased region" description="Polar residues" evidence="7">
    <location>
        <begin position="70"/>
        <end position="101"/>
    </location>
</feature>
<dbReference type="GO" id="GO:0030127">
    <property type="term" value="C:COPII vesicle coat"/>
    <property type="evidence" value="ECO:0007669"/>
    <property type="project" value="InterPro"/>
</dbReference>
<dbReference type="EMBL" id="CAKOFQ010007088">
    <property type="protein sequence ID" value="CAH1990452.1"/>
    <property type="molecule type" value="Genomic_DNA"/>
</dbReference>
<dbReference type="CDD" id="cd01479">
    <property type="entry name" value="Sec24-like"/>
    <property type="match status" value="1"/>
</dbReference>
<feature type="compositionally biased region" description="Pro residues" evidence="7">
    <location>
        <begin position="359"/>
        <end position="370"/>
    </location>
</feature>
<evidence type="ECO:0000256" key="7">
    <source>
        <dbReference type="SAM" id="MobiDB-lite"/>
    </source>
</evidence>
<keyword evidence="5" id="KW-0653">Protein transport</keyword>
<feature type="compositionally biased region" description="Low complexity" evidence="7">
    <location>
        <begin position="439"/>
        <end position="450"/>
    </location>
</feature>
<feature type="compositionally biased region" description="Pro residues" evidence="7">
    <location>
        <begin position="513"/>
        <end position="525"/>
    </location>
</feature>